<keyword evidence="2" id="KW-1185">Reference proteome</keyword>
<dbReference type="Proteomes" id="UP001177670">
    <property type="component" value="Unassembled WGS sequence"/>
</dbReference>
<comment type="caution">
    <text evidence="1">The sequence shown here is derived from an EMBL/GenBank/DDBJ whole genome shotgun (WGS) entry which is preliminary data.</text>
</comment>
<reference evidence="1" key="1">
    <citation type="submission" date="2021-10" db="EMBL/GenBank/DDBJ databases">
        <title>Melipona bicolor Genome sequencing and assembly.</title>
        <authorList>
            <person name="Araujo N.S."/>
            <person name="Arias M.C."/>
        </authorList>
    </citation>
    <scope>NUCLEOTIDE SEQUENCE</scope>
    <source>
        <strain evidence="1">USP_2M_L1-L4_2017</strain>
        <tissue evidence="1">Whole body</tissue>
    </source>
</reference>
<name>A0AA40KXK7_9HYME</name>
<accession>A0AA40KXK7</accession>
<organism evidence="1 2">
    <name type="scientific">Melipona bicolor</name>
    <dbReference type="NCBI Taxonomy" id="60889"/>
    <lineage>
        <taxon>Eukaryota</taxon>
        <taxon>Metazoa</taxon>
        <taxon>Ecdysozoa</taxon>
        <taxon>Arthropoda</taxon>
        <taxon>Hexapoda</taxon>
        <taxon>Insecta</taxon>
        <taxon>Pterygota</taxon>
        <taxon>Neoptera</taxon>
        <taxon>Endopterygota</taxon>
        <taxon>Hymenoptera</taxon>
        <taxon>Apocrita</taxon>
        <taxon>Aculeata</taxon>
        <taxon>Apoidea</taxon>
        <taxon>Anthophila</taxon>
        <taxon>Apidae</taxon>
        <taxon>Melipona</taxon>
    </lineage>
</organism>
<dbReference type="EMBL" id="JAHYIQ010000001">
    <property type="protein sequence ID" value="KAK1136700.1"/>
    <property type="molecule type" value="Genomic_DNA"/>
</dbReference>
<proteinExistence type="predicted"/>
<evidence type="ECO:0000313" key="2">
    <source>
        <dbReference type="Proteomes" id="UP001177670"/>
    </source>
</evidence>
<dbReference type="AlphaFoldDB" id="A0AA40KXK7"/>
<sequence length="88" mass="10308">MENGDGERPWWRVQWRGNGLPTCRLRAQSVSARCKLHNFSSLYVWEEAGYVNEGTVRRIAEVKEEVYRVAKGEEEERDVVAERRPRAT</sequence>
<gene>
    <name evidence="1" type="ORF">K0M31_001241</name>
</gene>
<protein>
    <submittedName>
        <fullName evidence="1">Uncharacterized protein</fullName>
    </submittedName>
</protein>
<evidence type="ECO:0000313" key="1">
    <source>
        <dbReference type="EMBL" id="KAK1136700.1"/>
    </source>
</evidence>